<sequence>MRFPEFVNEDEWEEKTLVEVAEIITGSTPNTKEIENYGVKKLFASPADIN</sequence>
<keyword evidence="2" id="KW-0680">Restriction system</keyword>
<name>A0ABQ3HSR5_9SPHI</name>
<evidence type="ECO:0000256" key="1">
    <source>
        <dbReference type="ARBA" id="ARBA00010923"/>
    </source>
</evidence>
<evidence type="ECO:0000256" key="2">
    <source>
        <dbReference type="ARBA" id="ARBA00022747"/>
    </source>
</evidence>
<evidence type="ECO:0000313" key="6">
    <source>
        <dbReference type="Proteomes" id="UP000620550"/>
    </source>
</evidence>
<dbReference type="EMBL" id="BNAF01000004">
    <property type="protein sequence ID" value="GHE31153.1"/>
    <property type="molecule type" value="Genomic_DNA"/>
</dbReference>
<dbReference type="InterPro" id="IPR000055">
    <property type="entry name" value="Restrct_endonuc_typeI_TRD"/>
</dbReference>
<dbReference type="SUPFAM" id="SSF116734">
    <property type="entry name" value="DNA methylase specificity domain"/>
    <property type="match status" value="1"/>
</dbReference>
<dbReference type="Gene3D" id="3.90.220.20">
    <property type="entry name" value="DNA methylase specificity domains"/>
    <property type="match status" value="1"/>
</dbReference>
<evidence type="ECO:0000256" key="3">
    <source>
        <dbReference type="ARBA" id="ARBA00023125"/>
    </source>
</evidence>
<dbReference type="Pfam" id="PF01420">
    <property type="entry name" value="Methylase_S"/>
    <property type="match status" value="1"/>
</dbReference>
<keyword evidence="6" id="KW-1185">Reference proteome</keyword>
<organism evidence="5 6">
    <name type="scientific">Sphingobacterium griseoflavum</name>
    <dbReference type="NCBI Taxonomy" id="1474952"/>
    <lineage>
        <taxon>Bacteria</taxon>
        <taxon>Pseudomonadati</taxon>
        <taxon>Bacteroidota</taxon>
        <taxon>Sphingobacteriia</taxon>
        <taxon>Sphingobacteriales</taxon>
        <taxon>Sphingobacteriaceae</taxon>
        <taxon>Sphingobacterium</taxon>
    </lineage>
</organism>
<accession>A0ABQ3HSR5</accession>
<dbReference type="Proteomes" id="UP000620550">
    <property type="component" value="Unassembled WGS sequence"/>
</dbReference>
<proteinExistence type="inferred from homology"/>
<protein>
    <recommendedName>
        <fullName evidence="4">Type I restriction modification DNA specificity domain-containing protein</fullName>
    </recommendedName>
</protein>
<gene>
    <name evidence="5" type="ORF">GCM10017764_12780</name>
</gene>
<keyword evidence="3" id="KW-0238">DNA-binding</keyword>
<reference evidence="6" key="1">
    <citation type="journal article" date="2019" name="Int. J. Syst. Evol. Microbiol.">
        <title>The Global Catalogue of Microorganisms (GCM) 10K type strain sequencing project: providing services to taxonomists for standard genome sequencing and annotation.</title>
        <authorList>
            <consortium name="The Broad Institute Genomics Platform"/>
            <consortium name="The Broad Institute Genome Sequencing Center for Infectious Disease"/>
            <person name="Wu L."/>
            <person name="Ma J."/>
        </authorList>
    </citation>
    <scope>NUCLEOTIDE SEQUENCE [LARGE SCALE GENOMIC DNA]</scope>
    <source>
        <strain evidence="6">CGMCC 1.12966</strain>
    </source>
</reference>
<dbReference type="InterPro" id="IPR044946">
    <property type="entry name" value="Restrct_endonuc_typeI_TRD_sf"/>
</dbReference>
<comment type="caution">
    <text evidence="5">The sequence shown here is derived from an EMBL/GenBank/DDBJ whole genome shotgun (WGS) entry which is preliminary data.</text>
</comment>
<evidence type="ECO:0000313" key="5">
    <source>
        <dbReference type="EMBL" id="GHE31153.1"/>
    </source>
</evidence>
<comment type="similarity">
    <text evidence="1">Belongs to the type-I restriction system S methylase family.</text>
</comment>
<feature type="domain" description="Type I restriction modification DNA specificity" evidence="4">
    <location>
        <begin position="10"/>
        <end position="45"/>
    </location>
</feature>
<evidence type="ECO:0000259" key="4">
    <source>
        <dbReference type="Pfam" id="PF01420"/>
    </source>
</evidence>